<dbReference type="GO" id="GO:0042941">
    <property type="term" value="P:D-alanine transmembrane transport"/>
    <property type="evidence" value="ECO:0007669"/>
    <property type="project" value="TreeGrafter"/>
</dbReference>
<dbReference type="GO" id="GO:1903806">
    <property type="term" value="P:L-isoleucine import across plasma membrane"/>
    <property type="evidence" value="ECO:0007669"/>
    <property type="project" value="TreeGrafter"/>
</dbReference>
<feature type="non-terminal residue" evidence="5">
    <location>
        <position position="1"/>
    </location>
</feature>
<gene>
    <name evidence="5" type="ORF">METZ01_LOCUS347240</name>
</gene>
<evidence type="ECO:0000256" key="3">
    <source>
        <dbReference type="ARBA" id="ARBA00022840"/>
    </source>
</evidence>
<dbReference type="GO" id="GO:0015192">
    <property type="term" value="F:L-phenylalanine transmembrane transporter activity"/>
    <property type="evidence" value="ECO:0007669"/>
    <property type="project" value="TreeGrafter"/>
</dbReference>
<dbReference type="PANTHER" id="PTHR45772:SF7">
    <property type="entry name" value="AMINO ACID ABC TRANSPORTER ATP-BINDING PROTEIN"/>
    <property type="match status" value="1"/>
</dbReference>
<dbReference type="Gene3D" id="3.40.50.300">
    <property type="entry name" value="P-loop containing nucleotide triphosphate hydrolases"/>
    <property type="match status" value="1"/>
</dbReference>
<dbReference type="GO" id="GO:0015188">
    <property type="term" value="F:L-isoleucine transmembrane transporter activity"/>
    <property type="evidence" value="ECO:0007669"/>
    <property type="project" value="TreeGrafter"/>
</dbReference>
<feature type="non-terminal residue" evidence="5">
    <location>
        <position position="88"/>
    </location>
</feature>
<dbReference type="GO" id="GO:0005886">
    <property type="term" value="C:plasma membrane"/>
    <property type="evidence" value="ECO:0007669"/>
    <property type="project" value="TreeGrafter"/>
</dbReference>
<feature type="domain" description="ABC transporter" evidence="4">
    <location>
        <begin position="3"/>
        <end position="81"/>
    </location>
</feature>
<keyword evidence="1" id="KW-0813">Transport</keyword>
<keyword evidence="2" id="KW-0547">Nucleotide-binding</keyword>
<evidence type="ECO:0000256" key="2">
    <source>
        <dbReference type="ARBA" id="ARBA00022741"/>
    </source>
</evidence>
<accession>A0A382R9P7</accession>
<dbReference type="GO" id="GO:0016887">
    <property type="term" value="F:ATP hydrolysis activity"/>
    <property type="evidence" value="ECO:0007669"/>
    <property type="project" value="InterPro"/>
</dbReference>
<name>A0A382R9P7_9ZZZZ</name>
<evidence type="ECO:0000256" key="1">
    <source>
        <dbReference type="ARBA" id="ARBA00022448"/>
    </source>
</evidence>
<dbReference type="GO" id="GO:0005524">
    <property type="term" value="F:ATP binding"/>
    <property type="evidence" value="ECO:0007669"/>
    <property type="project" value="UniProtKB-KW"/>
</dbReference>
<dbReference type="InterPro" id="IPR003439">
    <property type="entry name" value="ABC_transporter-like_ATP-bd"/>
</dbReference>
<dbReference type="PANTHER" id="PTHR45772">
    <property type="entry name" value="CONSERVED COMPONENT OF ABC TRANSPORTER FOR NATURAL AMINO ACIDS-RELATED"/>
    <property type="match status" value="1"/>
</dbReference>
<dbReference type="GO" id="GO:0015808">
    <property type="term" value="P:L-alanine transport"/>
    <property type="evidence" value="ECO:0007669"/>
    <property type="project" value="TreeGrafter"/>
</dbReference>
<dbReference type="Pfam" id="PF00005">
    <property type="entry name" value="ABC_tran"/>
    <property type="match status" value="1"/>
</dbReference>
<protein>
    <recommendedName>
        <fullName evidence="4">ABC transporter domain-containing protein</fullName>
    </recommendedName>
</protein>
<dbReference type="EMBL" id="UINC01120109">
    <property type="protein sequence ID" value="SVC94386.1"/>
    <property type="molecule type" value="Genomic_DNA"/>
</dbReference>
<dbReference type="SUPFAM" id="SSF52540">
    <property type="entry name" value="P-loop containing nucleoside triphosphate hydrolases"/>
    <property type="match status" value="1"/>
</dbReference>
<dbReference type="GO" id="GO:0005304">
    <property type="term" value="F:L-valine transmembrane transporter activity"/>
    <property type="evidence" value="ECO:0007669"/>
    <property type="project" value="TreeGrafter"/>
</dbReference>
<reference evidence="5" key="1">
    <citation type="submission" date="2018-05" db="EMBL/GenBank/DDBJ databases">
        <authorList>
            <person name="Lanie J.A."/>
            <person name="Ng W.-L."/>
            <person name="Kazmierczak K.M."/>
            <person name="Andrzejewski T.M."/>
            <person name="Davidsen T.M."/>
            <person name="Wayne K.J."/>
            <person name="Tettelin H."/>
            <person name="Glass J.I."/>
            <person name="Rusch D."/>
            <person name="Podicherti R."/>
            <person name="Tsui H.-C.T."/>
            <person name="Winkler M.E."/>
        </authorList>
    </citation>
    <scope>NUCLEOTIDE SEQUENCE</scope>
</reference>
<dbReference type="AlphaFoldDB" id="A0A382R9P7"/>
<evidence type="ECO:0000259" key="4">
    <source>
        <dbReference type="Pfam" id="PF00005"/>
    </source>
</evidence>
<dbReference type="InterPro" id="IPR051120">
    <property type="entry name" value="ABC_AA/LPS_Transport"/>
</dbReference>
<dbReference type="InterPro" id="IPR027417">
    <property type="entry name" value="P-loop_NTPase"/>
</dbReference>
<organism evidence="5">
    <name type="scientific">marine metagenome</name>
    <dbReference type="NCBI Taxonomy" id="408172"/>
    <lineage>
        <taxon>unclassified sequences</taxon>
        <taxon>metagenomes</taxon>
        <taxon>ecological metagenomes</taxon>
    </lineage>
</organism>
<proteinExistence type="predicted"/>
<keyword evidence="3" id="KW-0067">ATP-binding</keyword>
<sequence length="88" mass="9604">VGSGEIVALIGPNGSGKSTTLNLITSVYPVTSGAIYFQDHDITGLATHQVVRTGIARTFQNIRVFDNLTVWQNLWVASKRRPESSRFA</sequence>
<evidence type="ECO:0000313" key="5">
    <source>
        <dbReference type="EMBL" id="SVC94386.1"/>
    </source>
</evidence>
<dbReference type="GO" id="GO:1903805">
    <property type="term" value="P:L-valine import across plasma membrane"/>
    <property type="evidence" value="ECO:0007669"/>
    <property type="project" value="TreeGrafter"/>
</dbReference>